<dbReference type="Pfam" id="PF13683">
    <property type="entry name" value="rve_3"/>
    <property type="match status" value="1"/>
</dbReference>
<organism evidence="2 3">
    <name type="scientific">Candidatus Argoarchaeum ethanivorans</name>
    <dbReference type="NCBI Taxonomy" id="2608793"/>
    <lineage>
        <taxon>Archaea</taxon>
        <taxon>Methanobacteriati</taxon>
        <taxon>Methanobacteriota</taxon>
        <taxon>Stenosarchaea group</taxon>
        <taxon>Methanomicrobia</taxon>
        <taxon>Methanosarcinales</taxon>
        <taxon>Methanosarcinales incertae sedis</taxon>
        <taxon>GOM Arc I cluster</taxon>
        <taxon>Candidatus Argoarchaeum</taxon>
    </lineage>
</organism>
<dbReference type="Proteomes" id="UP000612009">
    <property type="component" value="Unassembled WGS sequence"/>
</dbReference>
<dbReference type="AlphaFoldDB" id="A0A811TDP5"/>
<sequence length="145" mass="16753">MIIDIFSRRCIGWELSRNIDTQLTLNALHNALKTRRLDVLGGLIHHPDQGVQYASHEYINCLKEHGIKISMSRKGNPYDNAFAESFIKTLKYEEVYLNEYGTFNDALQNIDRFIEDVYNSKRLHSSIGYKSPVDFEKAMVLNILA</sequence>
<dbReference type="GO" id="GO:0003676">
    <property type="term" value="F:nucleic acid binding"/>
    <property type="evidence" value="ECO:0007669"/>
    <property type="project" value="InterPro"/>
</dbReference>
<evidence type="ECO:0000313" key="2">
    <source>
        <dbReference type="EMBL" id="CAD6494541.1"/>
    </source>
</evidence>
<name>A0A811TDP5_9EURY</name>
<feature type="domain" description="Integrase catalytic" evidence="1">
    <location>
        <begin position="1"/>
        <end position="140"/>
    </location>
</feature>
<dbReference type="PANTHER" id="PTHR46889">
    <property type="entry name" value="TRANSPOSASE INSF FOR INSERTION SEQUENCE IS3B-RELATED"/>
    <property type="match status" value="1"/>
</dbReference>
<dbReference type="Gene3D" id="3.30.420.10">
    <property type="entry name" value="Ribonuclease H-like superfamily/Ribonuclease H"/>
    <property type="match status" value="1"/>
</dbReference>
<dbReference type="InterPro" id="IPR050900">
    <property type="entry name" value="Transposase_IS3/IS150/IS904"/>
</dbReference>
<dbReference type="PANTHER" id="PTHR46889:SF7">
    <property type="entry name" value="TRANSPOSASE FOR INSERTION SEQUENCE ELEMENT IS904"/>
    <property type="match status" value="1"/>
</dbReference>
<evidence type="ECO:0000259" key="1">
    <source>
        <dbReference type="PROSITE" id="PS50994"/>
    </source>
</evidence>
<dbReference type="InterPro" id="IPR001584">
    <property type="entry name" value="Integrase_cat-core"/>
</dbReference>
<accession>A0A811TDP5</accession>
<dbReference type="InterPro" id="IPR048020">
    <property type="entry name" value="Transpos_IS3"/>
</dbReference>
<proteinExistence type="predicted"/>
<dbReference type="SUPFAM" id="SSF53098">
    <property type="entry name" value="Ribonuclease H-like"/>
    <property type="match status" value="1"/>
</dbReference>
<protein>
    <submittedName>
        <fullName evidence="2">Integrase core domain protein</fullName>
    </submittedName>
</protein>
<dbReference type="GO" id="GO:0015074">
    <property type="term" value="P:DNA integration"/>
    <property type="evidence" value="ECO:0007669"/>
    <property type="project" value="InterPro"/>
</dbReference>
<dbReference type="InterPro" id="IPR012337">
    <property type="entry name" value="RNaseH-like_sf"/>
</dbReference>
<dbReference type="EMBL" id="CAJHIR010000060">
    <property type="protein sequence ID" value="CAD6494541.1"/>
    <property type="molecule type" value="Genomic_DNA"/>
</dbReference>
<dbReference type="NCBIfam" id="NF033516">
    <property type="entry name" value="transpos_IS3"/>
    <property type="match status" value="1"/>
</dbReference>
<comment type="caution">
    <text evidence="2">The sequence shown here is derived from an EMBL/GenBank/DDBJ whole genome shotgun (WGS) entry which is preliminary data.</text>
</comment>
<dbReference type="PROSITE" id="PS50994">
    <property type="entry name" value="INTEGRASE"/>
    <property type="match status" value="1"/>
</dbReference>
<evidence type="ECO:0000313" key="3">
    <source>
        <dbReference type="Proteomes" id="UP000612009"/>
    </source>
</evidence>
<reference evidence="2" key="1">
    <citation type="submission" date="2020-10" db="EMBL/GenBank/DDBJ databases">
        <authorList>
            <person name="Hahn C.J."/>
            <person name="Laso-Perez R."/>
            <person name="Vulcano F."/>
            <person name="Vaziourakis K.-M."/>
            <person name="Stokke R."/>
            <person name="Steen I.H."/>
            <person name="Teske A."/>
            <person name="Boetius A."/>
            <person name="Liebeke M."/>
            <person name="Amann R."/>
            <person name="Knittel K."/>
        </authorList>
    </citation>
    <scope>NUCLEOTIDE SEQUENCE</scope>
    <source>
        <strain evidence="2">Gfbio:e3339647-f889-4370-9287-4fb5cb688e4c:AG392J18_GoMArc1</strain>
    </source>
</reference>
<dbReference type="InterPro" id="IPR036397">
    <property type="entry name" value="RNaseH_sf"/>
</dbReference>
<gene>
    <name evidence="2" type="ORF">LAKADJCE_00822</name>
</gene>